<keyword evidence="3" id="KW-0012">Acyltransferase</keyword>
<dbReference type="GO" id="GO:0016747">
    <property type="term" value="F:acyltransferase activity, transferring groups other than amino-acyl groups"/>
    <property type="evidence" value="ECO:0007669"/>
    <property type="project" value="InterPro"/>
</dbReference>
<keyword evidence="1" id="KW-1133">Transmembrane helix</keyword>
<name>A0A1H1KA53_9BURK</name>
<feature type="transmembrane region" description="Helical" evidence="1">
    <location>
        <begin position="236"/>
        <end position="255"/>
    </location>
</feature>
<dbReference type="STRING" id="157910.SAMN05445850_6631"/>
<gene>
    <name evidence="3" type="ORF">SAMN05445850_6631</name>
</gene>
<feature type="transmembrane region" description="Helical" evidence="1">
    <location>
        <begin position="27"/>
        <end position="46"/>
    </location>
</feature>
<organism evidence="3 4">
    <name type="scientific">Paraburkholderia tuberum</name>
    <dbReference type="NCBI Taxonomy" id="157910"/>
    <lineage>
        <taxon>Bacteria</taxon>
        <taxon>Pseudomonadati</taxon>
        <taxon>Pseudomonadota</taxon>
        <taxon>Betaproteobacteria</taxon>
        <taxon>Burkholderiales</taxon>
        <taxon>Burkholderiaceae</taxon>
        <taxon>Paraburkholderia</taxon>
    </lineage>
</organism>
<feature type="transmembrane region" description="Helical" evidence="1">
    <location>
        <begin position="96"/>
        <end position="115"/>
    </location>
</feature>
<dbReference type="Proteomes" id="UP000199365">
    <property type="component" value="Unassembled WGS sequence"/>
</dbReference>
<feature type="transmembrane region" description="Helical" evidence="1">
    <location>
        <begin position="161"/>
        <end position="180"/>
    </location>
</feature>
<evidence type="ECO:0000313" key="4">
    <source>
        <dbReference type="Proteomes" id="UP000199365"/>
    </source>
</evidence>
<keyword evidence="3" id="KW-0378">Hydrolase</keyword>
<dbReference type="GO" id="GO:0016787">
    <property type="term" value="F:hydrolase activity"/>
    <property type="evidence" value="ECO:0007669"/>
    <property type="project" value="UniProtKB-KW"/>
</dbReference>
<dbReference type="AlphaFoldDB" id="A0A1H1KA53"/>
<dbReference type="GO" id="GO:0000271">
    <property type="term" value="P:polysaccharide biosynthetic process"/>
    <property type="evidence" value="ECO:0007669"/>
    <property type="project" value="TreeGrafter"/>
</dbReference>
<keyword evidence="1" id="KW-0812">Transmembrane</keyword>
<reference evidence="4" key="1">
    <citation type="submission" date="2016-10" db="EMBL/GenBank/DDBJ databases">
        <authorList>
            <person name="Varghese N."/>
            <person name="Submissions S."/>
        </authorList>
    </citation>
    <scope>NUCLEOTIDE SEQUENCE [LARGE SCALE GENOMIC DNA]</scope>
    <source>
        <strain evidence="4">DUS833</strain>
    </source>
</reference>
<dbReference type="InterPro" id="IPR050879">
    <property type="entry name" value="Acyltransferase_3"/>
</dbReference>
<dbReference type="PANTHER" id="PTHR23028:SF53">
    <property type="entry name" value="ACYL_TRANSF_3 DOMAIN-CONTAINING PROTEIN"/>
    <property type="match status" value="1"/>
</dbReference>
<evidence type="ECO:0000313" key="3">
    <source>
        <dbReference type="EMBL" id="SDR58729.1"/>
    </source>
</evidence>
<evidence type="ECO:0000259" key="2">
    <source>
        <dbReference type="Pfam" id="PF01757"/>
    </source>
</evidence>
<feature type="transmembrane region" description="Helical" evidence="1">
    <location>
        <begin position="210"/>
        <end position="229"/>
    </location>
</feature>
<dbReference type="PANTHER" id="PTHR23028">
    <property type="entry name" value="ACETYLTRANSFERASE"/>
    <property type="match status" value="1"/>
</dbReference>
<evidence type="ECO:0000256" key="1">
    <source>
        <dbReference type="SAM" id="Phobius"/>
    </source>
</evidence>
<sequence length="384" mass="41971">MSPLATTLGSRLADAKNRPSGFDYMRLVLAVLVVASHTINVCYGHKFTQAVWSGPARAPLALILPMFFALSGFLVAGSFERCRTIVSFCGLRVLRLLPALAVDTLIAALLIGPFFTTLPLHQYFTDPEFRAYFLNILGDVHFELPGMFANNPWPDAINQQLWTLPFELACYVALTIASYAGMAQRPHLLLAASIGANVLLVALAHRSGSAGMTVHGPMLVLCFFYGVCAYQFRNRIVWSSWLCVLSGLVAVICLSVRGADYFAALPAAYLTVFLGLTQPRRHRFVASGDYSYGIFLYGFPIQQSVAAMLAPAALTWYVHFPISLALTLLFAMMSWHGVEKRALKLRGLLDRIETGALHIAAAVPGGRYLVPAPAVRITKSPTLE</sequence>
<dbReference type="Pfam" id="PF01757">
    <property type="entry name" value="Acyl_transf_3"/>
    <property type="match status" value="1"/>
</dbReference>
<feature type="transmembrane region" description="Helical" evidence="1">
    <location>
        <begin position="187"/>
        <end position="204"/>
    </location>
</feature>
<dbReference type="RefSeq" id="WP_090810753.1">
    <property type="nucleotide sequence ID" value="NZ_FNKX01000003.1"/>
</dbReference>
<feature type="transmembrane region" description="Helical" evidence="1">
    <location>
        <begin position="58"/>
        <end position="76"/>
    </location>
</feature>
<keyword evidence="4" id="KW-1185">Reference proteome</keyword>
<keyword evidence="3" id="KW-0808">Transferase</keyword>
<keyword evidence="1" id="KW-0472">Membrane</keyword>
<proteinExistence type="predicted"/>
<protein>
    <submittedName>
        <fullName evidence="3">Peptidoglycan/LPS O-acetylase OafA/YrhL, contains acyltransferase and SGNH-hydrolase domains</fullName>
    </submittedName>
</protein>
<dbReference type="GO" id="GO:0016020">
    <property type="term" value="C:membrane"/>
    <property type="evidence" value="ECO:0007669"/>
    <property type="project" value="TreeGrafter"/>
</dbReference>
<accession>A0A1H1KA53</accession>
<feature type="transmembrane region" description="Helical" evidence="1">
    <location>
        <begin position="316"/>
        <end position="338"/>
    </location>
</feature>
<feature type="domain" description="Acyltransferase 3" evidence="2">
    <location>
        <begin position="21"/>
        <end position="333"/>
    </location>
</feature>
<dbReference type="EMBL" id="FNKX01000003">
    <property type="protein sequence ID" value="SDR58729.1"/>
    <property type="molecule type" value="Genomic_DNA"/>
</dbReference>
<dbReference type="InterPro" id="IPR002656">
    <property type="entry name" value="Acyl_transf_3_dom"/>
</dbReference>